<sequence length="80" mass="9127">MIYEEYYVFKKGNDFIAMPNDYMDWHTTPVLKEAFSVPNLEEVNKVMNGVMLTRGMAYKIDALEGASVCKVTTSIEVLKP</sequence>
<dbReference type="RefSeq" id="YP_004782138.1">
    <property type="nucleotide sequence ID" value="NC_015933.1"/>
</dbReference>
<keyword evidence="2" id="KW-1185">Reference proteome</keyword>
<dbReference type="Proteomes" id="UP000008899">
    <property type="component" value="Segment"/>
</dbReference>
<name>G0XNQ8_9CAUD</name>
<dbReference type="EMBL" id="HQ259105">
    <property type="protein sequence ID" value="AEL79619.1"/>
    <property type="molecule type" value="Genomic_DNA"/>
</dbReference>
<gene>
    <name evidence="1" type="ORF">gp11.1</name>
</gene>
<reference evidence="1 2" key="1">
    <citation type="journal article" date="2012" name="Virology">
        <title>Isolation and characterization of a novel indigenous intestinal N4-related coliphage vB_EcoP_G7C.</title>
        <authorList>
            <person name="Kulikov E."/>
            <person name="Kropinski A.M."/>
            <person name="Golomidova A."/>
            <person name="Lingohr E."/>
            <person name="Govorun V."/>
            <person name="Serebryakova M."/>
            <person name="Prokhorov N."/>
            <person name="Letarova M."/>
            <person name="Manykin A."/>
            <person name="Strotskaya A."/>
            <person name="Letarov A."/>
        </authorList>
    </citation>
    <scope>NUCLEOTIDE SEQUENCE [LARGE SCALE GENOMIC DNA]</scope>
    <source>
        <strain evidence="1">G7C</strain>
    </source>
</reference>
<organism evidence="1 2">
    <name type="scientific">Escherichia phage vB_EcoP_G7C</name>
    <dbReference type="NCBI Taxonomy" id="1054461"/>
    <lineage>
        <taxon>Viruses</taxon>
        <taxon>Duplodnaviria</taxon>
        <taxon>Heunggongvirae</taxon>
        <taxon>Uroviricota</taxon>
        <taxon>Caudoviricetes</taxon>
        <taxon>Schitoviridae</taxon>
        <taxon>Enquatrovirinae</taxon>
        <taxon>Gamaleyavirus</taxon>
        <taxon>Gamaleyavirus G7C</taxon>
    </lineage>
</organism>
<evidence type="ECO:0000313" key="1">
    <source>
        <dbReference type="EMBL" id="AEL79619.1"/>
    </source>
</evidence>
<dbReference type="GeneID" id="11117623"/>
<dbReference type="KEGG" id="vg:11117623"/>
<evidence type="ECO:0000313" key="2">
    <source>
        <dbReference type="Proteomes" id="UP000008899"/>
    </source>
</evidence>
<accession>G0XNQ8</accession>
<protein>
    <submittedName>
        <fullName evidence="1">Uncharacterized protein</fullName>
    </submittedName>
</protein>
<proteinExistence type="predicted"/>